<gene>
    <name evidence="2" type="ORF">LTR36_003919</name>
</gene>
<evidence type="ECO:0000313" key="3">
    <source>
        <dbReference type="Proteomes" id="UP001324427"/>
    </source>
</evidence>
<dbReference type="Proteomes" id="UP001324427">
    <property type="component" value="Unassembled WGS sequence"/>
</dbReference>
<dbReference type="AlphaFoldDB" id="A0AAV9JI83"/>
<dbReference type="EMBL" id="JAVFHQ010000023">
    <property type="protein sequence ID" value="KAK4544670.1"/>
    <property type="molecule type" value="Genomic_DNA"/>
</dbReference>
<keyword evidence="3" id="KW-1185">Reference proteome</keyword>
<feature type="region of interest" description="Disordered" evidence="1">
    <location>
        <begin position="1"/>
        <end position="25"/>
    </location>
</feature>
<organism evidence="2 3">
    <name type="scientific">Oleoguttula mirabilis</name>
    <dbReference type="NCBI Taxonomy" id="1507867"/>
    <lineage>
        <taxon>Eukaryota</taxon>
        <taxon>Fungi</taxon>
        <taxon>Dikarya</taxon>
        <taxon>Ascomycota</taxon>
        <taxon>Pezizomycotina</taxon>
        <taxon>Dothideomycetes</taxon>
        <taxon>Dothideomycetidae</taxon>
        <taxon>Mycosphaerellales</taxon>
        <taxon>Teratosphaeriaceae</taxon>
        <taxon>Oleoguttula</taxon>
    </lineage>
</organism>
<evidence type="ECO:0000256" key="1">
    <source>
        <dbReference type="SAM" id="MobiDB-lite"/>
    </source>
</evidence>
<sequence length="186" mass="20861">MSPLAKWTTLSTPKHKRKPNSAGFSTECRRKKIMEGDDESPEKVGFLLRYGTKQSTHWTTERATGGVQAPISPPAAPVLALSNIREKLTEAWHAYLDLGIKFYSIPIEVIDREDYIGDDTYDLLTVSYHINAMPLGATATSVFESIHNNLRLAQERSNGLAPKDTLEPEGQKLPNWRRIARRSARA</sequence>
<comment type="caution">
    <text evidence="2">The sequence shown here is derived from an EMBL/GenBank/DDBJ whole genome shotgun (WGS) entry which is preliminary data.</text>
</comment>
<protein>
    <submittedName>
        <fullName evidence="2">Uncharacterized protein</fullName>
    </submittedName>
</protein>
<name>A0AAV9JI83_9PEZI</name>
<evidence type="ECO:0000313" key="2">
    <source>
        <dbReference type="EMBL" id="KAK4544670.1"/>
    </source>
</evidence>
<reference evidence="2 3" key="1">
    <citation type="submission" date="2021-11" db="EMBL/GenBank/DDBJ databases">
        <title>Black yeast isolated from Biological Soil Crust.</title>
        <authorList>
            <person name="Kurbessoian T."/>
        </authorList>
    </citation>
    <scope>NUCLEOTIDE SEQUENCE [LARGE SCALE GENOMIC DNA]</scope>
    <source>
        <strain evidence="2 3">CCFEE 5522</strain>
    </source>
</reference>
<proteinExistence type="predicted"/>
<accession>A0AAV9JI83</accession>